<keyword evidence="2" id="KW-1185">Reference proteome</keyword>
<evidence type="ECO:0000313" key="1">
    <source>
        <dbReference type="EMBL" id="ACL04307.1"/>
    </source>
</evidence>
<dbReference type="HOGENOM" id="CLU_1675041_0_0_7"/>
<dbReference type="EMBL" id="CP001322">
    <property type="protein sequence ID" value="ACL04307.1"/>
    <property type="molecule type" value="Genomic_DNA"/>
</dbReference>
<dbReference type="RefSeq" id="WP_015947379.1">
    <property type="nucleotide sequence ID" value="NC_011768.1"/>
</dbReference>
<evidence type="ECO:0000313" key="2">
    <source>
        <dbReference type="Proteomes" id="UP000000739"/>
    </source>
</evidence>
<organism evidence="1 2">
    <name type="scientific">Desulfatibacillum aliphaticivorans</name>
    <dbReference type="NCBI Taxonomy" id="218208"/>
    <lineage>
        <taxon>Bacteria</taxon>
        <taxon>Pseudomonadati</taxon>
        <taxon>Thermodesulfobacteriota</taxon>
        <taxon>Desulfobacteria</taxon>
        <taxon>Desulfobacterales</taxon>
        <taxon>Desulfatibacillaceae</taxon>
        <taxon>Desulfatibacillum</taxon>
    </lineage>
</organism>
<dbReference type="KEGG" id="dal:Dalk_2614"/>
<reference evidence="1 2" key="1">
    <citation type="journal article" date="2012" name="Environ. Microbiol.">
        <title>The genome sequence of Desulfatibacillum alkenivorans AK-01: a blueprint for anaerobic alkane oxidation.</title>
        <authorList>
            <person name="Callaghan A.V."/>
            <person name="Morris B.E."/>
            <person name="Pereira I.A."/>
            <person name="McInerney M.J."/>
            <person name="Austin R.N."/>
            <person name="Groves J.T."/>
            <person name="Kukor J.J."/>
            <person name="Suflita J.M."/>
            <person name="Young L.Y."/>
            <person name="Zylstra G.J."/>
            <person name="Wawrik B."/>
        </authorList>
    </citation>
    <scope>NUCLEOTIDE SEQUENCE [LARGE SCALE GENOMIC DNA]</scope>
    <source>
        <strain evidence="1 2">AK-01</strain>
    </source>
</reference>
<dbReference type="Proteomes" id="UP000000739">
    <property type="component" value="Chromosome"/>
</dbReference>
<accession>B8FIR6</accession>
<proteinExistence type="predicted"/>
<sequence>MATRKKRNKKVDEKVTYEISVQSWDMEYSFGVNRFQNVLSGVYLEHPCIYFIGALDAPEIKQCSQVKVRLLPNEDLSNHHKLSPNDRSPEGVGYMEIPKTEDVLKITCHLPPNGFQLVATWACLDKIKRINVYGTKLRYRQGTVIDIQLKPDQDEDE</sequence>
<dbReference type="AlphaFoldDB" id="B8FIR6"/>
<gene>
    <name evidence="1" type="ordered locus">Dalk_2614</name>
</gene>
<name>B8FIR6_DESAL</name>
<protein>
    <submittedName>
        <fullName evidence="1">Uncharacterized protein</fullName>
    </submittedName>
</protein>